<reference evidence="2 3" key="1">
    <citation type="submission" date="2019-01" db="EMBL/GenBank/DDBJ databases">
        <title>Draft genome sequence of Cellulomonas takizawaensis strain TKZ-21.</title>
        <authorList>
            <person name="Yamamura H."/>
            <person name="Hayashi T."/>
            <person name="Hamada M."/>
            <person name="Serisawa Y."/>
            <person name="Matsuyama K."/>
            <person name="Nakagawa Y."/>
            <person name="Otoguro M."/>
            <person name="Yanagida F."/>
            <person name="Hayakawa M."/>
        </authorList>
    </citation>
    <scope>NUCLEOTIDE SEQUENCE [LARGE SCALE GENOMIC DNA]</scope>
    <source>
        <strain evidence="2 3">NBRC12680</strain>
    </source>
</reference>
<dbReference type="AlphaFoldDB" id="A0A402DPC9"/>
<gene>
    <name evidence="2" type="ORF">CBZ_10240</name>
</gene>
<name>A0A402DPC9_9CELL</name>
<evidence type="ECO:0000259" key="1">
    <source>
        <dbReference type="PROSITE" id="PS51819"/>
    </source>
</evidence>
<dbReference type="EMBL" id="BIMR01000061">
    <property type="protein sequence ID" value="GCE75968.1"/>
    <property type="molecule type" value="Genomic_DNA"/>
</dbReference>
<feature type="domain" description="VOC" evidence="1">
    <location>
        <begin position="141"/>
        <end position="256"/>
    </location>
</feature>
<dbReference type="PROSITE" id="PS51819">
    <property type="entry name" value="VOC"/>
    <property type="match status" value="2"/>
</dbReference>
<comment type="caution">
    <text evidence="2">The sequence shown here is derived from an EMBL/GenBank/DDBJ whole genome shotgun (WGS) entry which is preliminary data.</text>
</comment>
<dbReference type="InterPro" id="IPR029068">
    <property type="entry name" value="Glyas_Bleomycin-R_OHBP_Dase"/>
</dbReference>
<sequence>MTTHSAPWPTGTPAWADITVPDLDRAVDFYGALLGWTFERGGPEVGGYTQAFVGGRRVAGLGEPVGEDPAPPSAWCVYLATDDLAATTDAVTAAGGEVLLPGMEIAGFGAMGIFVDVTGAVFGGWQPGEHTGWDVVDEPGAMVWTEVMSHDHAASLAFYRHVFGYTVDDMSGPGFTYTSVGLDGQTVAGIGAYSDKVDPATPAAWTIYFGTSDTDASAERVVELGGTVMSAPSDTPYGRMSIVTGPFGEVFALISGGPVVA</sequence>
<proteinExistence type="predicted"/>
<dbReference type="CDD" id="cd07247">
    <property type="entry name" value="SgaA_N_like"/>
    <property type="match status" value="2"/>
</dbReference>
<dbReference type="Gene3D" id="3.10.180.10">
    <property type="entry name" value="2,3-Dihydroxybiphenyl 1,2-Dioxygenase, domain 1"/>
    <property type="match status" value="2"/>
</dbReference>
<protein>
    <submittedName>
        <fullName evidence="2">Glyoxalase</fullName>
    </submittedName>
</protein>
<dbReference type="InterPro" id="IPR037523">
    <property type="entry name" value="VOC_core"/>
</dbReference>
<keyword evidence="3" id="KW-1185">Reference proteome</keyword>
<dbReference type="OrthoDB" id="9793039at2"/>
<feature type="domain" description="VOC" evidence="1">
    <location>
        <begin position="12"/>
        <end position="127"/>
    </location>
</feature>
<evidence type="ECO:0000313" key="3">
    <source>
        <dbReference type="Proteomes" id="UP000289954"/>
    </source>
</evidence>
<dbReference type="InterPro" id="IPR004360">
    <property type="entry name" value="Glyas_Fos-R_dOase_dom"/>
</dbReference>
<dbReference type="InterPro" id="IPR052164">
    <property type="entry name" value="Anthracycline_SecMetBiosynth"/>
</dbReference>
<dbReference type="SUPFAM" id="SSF54593">
    <property type="entry name" value="Glyoxalase/Bleomycin resistance protein/Dihydroxybiphenyl dioxygenase"/>
    <property type="match status" value="2"/>
</dbReference>
<evidence type="ECO:0000313" key="2">
    <source>
        <dbReference type="EMBL" id="GCE75968.1"/>
    </source>
</evidence>
<dbReference type="Proteomes" id="UP000289954">
    <property type="component" value="Unassembled WGS sequence"/>
</dbReference>
<dbReference type="PANTHER" id="PTHR33993:SF10">
    <property type="entry name" value="CONSERVED PROTEIN"/>
    <property type="match status" value="1"/>
</dbReference>
<organism evidence="2 3">
    <name type="scientific">Cellulomonas biazotea</name>
    <dbReference type="NCBI Taxonomy" id="1709"/>
    <lineage>
        <taxon>Bacteria</taxon>
        <taxon>Bacillati</taxon>
        <taxon>Actinomycetota</taxon>
        <taxon>Actinomycetes</taxon>
        <taxon>Micrococcales</taxon>
        <taxon>Cellulomonadaceae</taxon>
        <taxon>Cellulomonas</taxon>
    </lineage>
</organism>
<dbReference type="RefSeq" id="WP_130780574.1">
    <property type="nucleotide sequence ID" value="NZ_BIMR01000061.1"/>
</dbReference>
<dbReference type="PANTHER" id="PTHR33993">
    <property type="entry name" value="GLYOXALASE-RELATED"/>
    <property type="match status" value="1"/>
</dbReference>
<accession>A0A402DPC9</accession>
<dbReference type="Pfam" id="PF00903">
    <property type="entry name" value="Glyoxalase"/>
    <property type="match status" value="2"/>
</dbReference>